<keyword evidence="1" id="KW-0677">Repeat</keyword>
<organism evidence="7 8">
    <name type="scientific">Imshaugia aleurites</name>
    <dbReference type="NCBI Taxonomy" id="172621"/>
    <lineage>
        <taxon>Eukaryota</taxon>
        <taxon>Fungi</taxon>
        <taxon>Dikarya</taxon>
        <taxon>Ascomycota</taxon>
        <taxon>Pezizomycotina</taxon>
        <taxon>Lecanoromycetes</taxon>
        <taxon>OSLEUM clade</taxon>
        <taxon>Lecanoromycetidae</taxon>
        <taxon>Lecanorales</taxon>
        <taxon>Lecanorineae</taxon>
        <taxon>Parmeliaceae</taxon>
        <taxon>Imshaugia</taxon>
    </lineage>
</organism>
<keyword evidence="4" id="KW-0378">Hydrolase</keyword>
<evidence type="ECO:0000313" key="8">
    <source>
        <dbReference type="Proteomes" id="UP000664534"/>
    </source>
</evidence>
<dbReference type="InterPro" id="IPR019734">
    <property type="entry name" value="TPR_rpt"/>
</dbReference>
<keyword evidence="8" id="KW-1185">Reference proteome</keyword>
<comment type="caution">
    <text evidence="4">Lacks conserved residue(s) required for the propagation of feature annotation.</text>
</comment>
<dbReference type="GO" id="GO:0016042">
    <property type="term" value="P:lipid catabolic process"/>
    <property type="evidence" value="ECO:0007669"/>
    <property type="project" value="UniProtKB-UniRule"/>
</dbReference>
<dbReference type="Proteomes" id="UP000664534">
    <property type="component" value="Unassembled WGS sequence"/>
</dbReference>
<dbReference type="PANTHER" id="PTHR45641">
    <property type="entry name" value="TETRATRICOPEPTIDE REPEAT PROTEIN (AFU_ORTHOLOGUE AFUA_6G03870)"/>
    <property type="match status" value="1"/>
</dbReference>
<dbReference type="Pfam" id="PF13424">
    <property type="entry name" value="TPR_12"/>
    <property type="match status" value="4"/>
</dbReference>
<proteinExistence type="predicted"/>
<dbReference type="InterPro" id="IPR011990">
    <property type="entry name" value="TPR-like_helical_dom_sf"/>
</dbReference>
<dbReference type="GO" id="GO:0046486">
    <property type="term" value="P:glycerolipid metabolic process"/>
    <property type="evidence" value="ECO:0007669"/>
    <property type="project" value="UniProtKB-ARBA"/>
</dbReference>
<dbReference type="SMART" id="SM00028">
    <property type="entry name" value="TPR"/>
    <property type="match status" value="8"/>
</dbReference>
<feature type="short sequence motif" description="DGA/G" evidence="4">
    <location>
        <begin position="432"/>
        <end position="434"/>
    </location>
</feature>
<evidence type="ECO:0000256" key="5">
    <source>
        <dbReference type="SAM" id="MobiDB-lite"/>
    </source>
</evidence>
<keyword evidence="2" id="KW-0802">TPR repeat</keyword>
<dbReference type="PROSITE" id="PS51635">
    <property type="entry name" value="PNPLA"/>
    <property type="match status" value="1"/>
</dbReference>
<feature type="active site" description="Nucleophile" evidence="4">
    <location>
        <position position="274"/>
    </location>
</feature>
<dbReference type="Gene3D" id="3.40.50.300">
    <property type="entry name" value="P-loop containing nucleotide triphosphate hydrolases"/>
    <property type="match status" value="1"/>
</dbReference>
<reference evidence="7" key="1">
    <citation type="submission" date="2021-03" db="EMBL/GenBank/DDBJ databases">
        <authorList>
            <person name="Tagirdzhanova G."/>
        </authorList>
    </citation>
    <scope>NUCLEOTIDE SEQUENCE</scope>
</reference>
<feature type="region of interest" description="Disordered" evidence="5">
    <location>
        <begin position="1"/>
        <end position="61"/>
    </location>
</feature>
<dbReference type="PRINTS" id="PR00381">
    <property type="entry name" value="KINESINLIGHT"/>
</dbReference>
<feature type="compositionally biased region" description="Basic and acidic residues" evidence="5">
    <location>
        <begin position="29"/>
        <end position="41"/>
    </location>
</feature>
<gene>
    <name evidence="7" type="ORF">IMSHALPRED_003418</name>
</gene>
<dbReference type="Gene3D" id="3.40.1090.10">
    <property type="entry name" value="Cytosolic phospholipase A2 catalytic domain"/>
    <property type="match status" value="1"/>
</dbReference>
<feature type="domain" description="PNPLA" evidence="6">
    <location>
        <begin position="221"/>
        <end position="445"/>
    </location>
</feature>
<protein>
    <recommendedName>
        <fullName evidence="6">PNPLA domain-containing protein</fullName>
    </recommendedName>
</protein>
<dbReference type="InterPro" id="IPR027417">
    <property type="entry name" value="P-loop_NTPase"/>
</dbReference>
<dbReference type="Pfam" id="PF13374">
    <property type="entry name" value="TPR_10"/>
    <property type="match status" value="6"/>
</dbReference>
<feature type="short sequence motif" description="GXSXG" evidence="4">
    <location>
        <begin position="272"/>
        <end position="276"/>
    </location>
</feature>
<evidence type="ECO:0000256" key="2">
    <source>
        <dbReference type="ARBA" id="ARBA00022803"/>
    </source>
</evidence>
<dbReference type="Gene3D" id="1.25.40.10">
    <property type="entry name" value="Tetratricopeptide repeat domain"/>
    <property type="match status" value="4"/>
</dbReference>
<dbReference type="InterPro" id="IPR016035">
    <property type="entry name" value="Acyl_Trfase/lysoPLipase"/>
</dbReference>
<dbReference type="SUPFAM" id="SSF52151">
    <property type="entry name" value="FabD/lysophospholipase-like"/>
    <property type="match status" value="1"/>
</dbReference>
<evidence type="ECO:0000256" key="1">
    <source>
        <dbReference type="ARBA" id="ARBA00022737"/>
    </source>
</evidence>
<evidence type="ECO:0000256" key="4">
    <source>
        <dbReference type="PROSITE-ProRule" id="PRU01161"/>
    </source>
</evidence>
<dbReference type="GO" id="GO:0043531">
    <property type="term" value="F:ADP binding"/>
    <property type="evidence" value="ECO:0007669"/>
    <property type="project" value="InterPro"/>
</dbReference>
<dbReference type="Pfam" id="PF01734">
    <property type="entry name" value="Patatin"/>
    <property type="match status" value="1"/>
</dbReference>
<name>A0A8H3J7S7_9LECA</name>
<dbReference type="GO" id="GO:0016787">
    <property type="term" value="F:hydrolase activity"/>
    <property type="evidence" value="ECO:0007669"/>
    <property type="project" value="UniProtKB-UniRule"/>
</dbReference>
<keyword evidence="4" id="KW-0442">Lipid degradation</keyword>
<evidence type="ECO:0000313" key="7">
    <source>
        <dbReference type="EMBL" id="CAF9942219.1"/>
    </source>
</evidence>
<evidence type="ECO:0000259" key="6">
    <source>
        <dbReference type="PROSITE" id="PS51635"/>
    </source>
</evidence>
<dbReference type="PANTHER" id="PTHR45641:SF19">
    <property type="entry name" value="NEPHROCYSTIN-3"/>
    <property type="match status" value="1"/>
</dbReference>
<dbReference type="SUPFAM" id="SSF48452">
    <property type="entry name" value="TPR-like"/>
    <property type="match status" value="5"/>
</dbReference>
<dbReference type="InterPro" id="IPR002182">
    <property type="entry name" value="NB-ARC"/>
</dbReference>
<dbReference type="Pfam" id="PF00931">
    <property type="entry name" value="NB-ARC"/>
    <property type="match status" value="1"/>
</dbReference>
<dbReference type="OrthoDB" id="1658288at2759"/>
<comment type="caution">
    <text evidence="7">The sequence shown here is derived from an EMBL/GenBank/DDBJ whole genome shotgun (WGS) entry which is preliminary data.</text>
</comment>
<evidence type="ECO:0000256" key="3">
    <source>
        <dbReference type="ARBA" id="ARBA00023098"/>
    </source>
</evidence>
<dbReference type="SUPFAM" id="SSF52540">
    <property type="entry name" value="P-loop containing nucleoside triphosphate hydrolases"/>
    <property type="match status" value="1"/>
</dbReference>
<dbReference type="InterPro" id="IPR002641">
    <property type="entry name" value="PNPLA_dom"/>
</dbReference>
<sequence>MEEEYKVPPISSSQVPPTIAPDQAAAEPTELHDPLKFRGTSELDSPLHPPSQSDNTRDDSDPLDIQYVDLILKLQLLLKKSREWPAPNTPSKKSDAISSLQTTLVDLRVWAYDLSDTSTSLLEYLRNLSSHSHALKTRLQRIFDDIGYLLTLIEDEADVYEKAWPRAQDRESLLERCQRINSLVEKLKSLKLSLRSEMSAWKKERPLPTARPSRSCPPTVLTFDGGGVKSYTSLLILKTLMHYICDESAKQLNIPSQTVTRKPCEIFDFVFGSSSGGLIAIMLGRLEMTVEECIERFCAYSDAVFIRSSLRTILRRPFSAPKYDGDTITQATRRLVGHFDPTPGHEKWKRNVFGTHSRCKTGVLATSVSPKATSYMFRTYDCRMPLGSEIPKWKPLNPGPASTHQIWEVARATSAAPTFFAPIHLDDKVFVDGGVTANNPTQEALREVAFLHGELSGTCVVSIGSGISNDPLLPASLLSGKRTGFTHLKETVRVLRAAVTQTELTNTDVHFEASMNTRFAYFRLNTMNERDIRLDDWDASGRTRTEIELSTKNFLESEEMKAQMRQCASAIVAKMAGSFHFYAGNVHYLVPRAPNSLFTGRTELLQYIRRCLTSSKDDQVGLPRIFVITGMGGQGKSEICLKLAHDMREEFWGVFWVDVSTPSLAESDFIAVAEALGIMVENLQDAVRVLANTKERWLLILDNADDPDIDYQIFLPSGEDGTVIITSRMRDCQQYSTIGAVTVDSLTSQELTKLLLKAAGIHQISSSSSSRQAEELISILGSHTLAIIQAGAFIAAGHCGLDQYVELFQRYHHRMLQYGPQQAMSRYRNIYATFEAATTALDKGKCGTDALCLLGILSTLHASPVPINIFEDAWKGSVRLRGFQTQKIPSESTYLTQWHISQLPDFVGTAQVAEPSGFKVWDSFHLSEASHLLESLALVIRNDLGLSMHPLVHAWAKDRQSSNQQAQAWLITGSIIALSSYEFSVWHLHQLKLRPHLQSFLAVDIAAALSRGPGQSILGILLQCGRILLQMRDDSDLAELLNRVFQELKADPMNPLPVLLPFYELSARNLLNLGRRAEAFELLERIVKIGETALPSDHPDQLLSQHDLAIAYRDQNRLKEADELEGEVMATRERVLGPEHPFTLTSKTNLALVLRDQGNYEKAEVMYRQILTVSEKVLGREHPDTLMSMNNLASVLLYQGNYEQAKEMNRRVLAAREKTLGEDHPDTLTSVSNLASVLHYQGNYKQAEEMNRRVLAAREKALSKDHPDTLTSVSDLASVLQFQGKYERSQDIYRRALAGREKVLGLEHPDTLTSVSNLALMLGYQGKYDQAEEMNRRALAGTEKVLGKEHPNTLRSMNNLAEVLSSQGKYEEAERIHRQVLALRETVLGKEHPSTLTSMNNLAEVLSSQGSYEEAERIYRQTLVSRERVLGSEHPNKLTSMDNLAAVLRSQGRYQEAEWIHRQTLASRERVLGREHPDTLTSMNNLAEVLSSQNKYEEAEEMHRQALALKERVLGKKHPDTLTSIANLASTYRDQGRWKKAENLEMQVMETRKKVLGVKHPSTLSSIVNLASIYNNQRRWKKAEDLQIQVMKTRKRVFGVEHPSTLSSIVNLASIYRNQRRWKEAENLEVQVMETRKRVLGVEHPSTLSSIANLASIYNNQGR</sequence>
<accession>A0A8H3J7S7</accession>
<feature type="active site" description="Proton acceptor" evidence="4">
    <location>
        <position position="432"/>
    </location>
</feature>
<dbReference type="EMBL" id="CAJPDT010000173">
    <property type="protein sequence ID" value="CAF9942219.1"/>
    <property type="molecule type" value="Genomic_DNA"/>
</dbReference>
<keyword evidence="3 4" id="KW-0443">Lipid metabolism</keyword>